<evidence type="ECO:0000313" key="7">
    <source>
        <dbReference type="Proteomes" id="UP000813461"/>
    </source>
</evidence>
<feature type="region of interest" description="Disordered" evidence="3">
    <location>
        <begin position="1028"/>
        <end position="1062"/>
    </location>
</feature>
<evidence type="ECO:0008006" key="8">
    <source>
        <dbReference type="Google" id="ProtNLM"/>
    </source>
</evidence>
<evidence type="ECO:0000256" key="3">
    <source>
        <dbReference type="SAM" id="MobiDB-lite"/>
    </source>
</evidence>
<dbReference type="InterPro" id="IPR011006">
    <property type="entry name" value="CheY-like_superfamily"/>
</dbReference>
<feature type="domain" description="Histidine kinase" evidence="4">
    <location>
        <begin position="607"/>
        <end position="873"/>
    </location>
</feature>
<dbReference type="Pfam" id="PF00072">
    <property type="entry name" value="Response_reg"/>
    <property type="match status" value="1"/>
</dbReference>
<name>A0A8K0VT28_9PLEO</name>
<dbReference type="InterPro" id="IPR036890">
    <property type="entry name" value="HATPase_C_sf"/>
</dbReference>
<keyword evidence="7" id="KW-1185">Reference proteome</keyword>
<reference evidence="6" key="1">
    <citation type="journal article" date="2021" name="Nat. Commun.">
        <title>Genetic determinants of endophytism in the Arabidopsis root mycobiome.</title>
        <authorList>
            <person name="Mesny F."/>
            <person name="Miyauchi S."/>
            <person name="Thiergart T."/>
            <person name="Pickel B."/>
            <person name="Atanasova L."/>
            <person name="Karlsson M."/>
            <person name="Huettel B."/>
            <person name="Barry K.W."/>
            <person name="Haridas S."/>
            <person name="Chen C."/>
            <person name="Bauer D."/>
            <person name="Andreopoulos W."/>
            <person name="Pangilinan J."/>
            <person name="LaButti K."/>
            <person name="Riley R."/>
            <person name="Lipzen A."/>
            <person name="Clum A."/>
            <person name="Drula E."/>
            <person name="Henrissat B."/>
            <person name="Kohler A."/>
            <person name="Grigoriev I.V."/>
            <person name="Martin F.M."/>
            <person name="Hacquard S."/>
        </authorList>
    </citation>
    <scope>NUCLEOTIDE SEQUENCE</scope>
    <source>
        <strain evidence="6">MPI-SDFR-AT-0120</strain>
    </source>
</reference>
<comment type="caution">
    <text evidence="6">The sequence shown here is derived from an EMBL/GenBank/DDBJ whole genome shotgun (WGS) entry which is preliminary data.</text>
</comment>
<dbReference type="InterPro" id="IPR003594">
    <property type="entry name" value="HATPase_dom"/>
</dbReference>
<feature type="compositionally biased region" description="Basic and acidic residues" evidence="3">
    <location>
        <begin position="1028"/>
        <end position="1051"/>
    </location>
</feature>
<evidence type="ECO:0000313" key="6">
    <source>
        <dbReference type="EMBL" id="KAH7072589.1"/>
    </source>
</evidence>
<dbReference type="InterPro" id="IPR004358">
    <property type="entry name" value="Sig_transdc_His_kin-like_C"/>
</dbReference>
<dbReference type="SMART" id="SM00388">
    <property type="entry name" value="HisKA"/>
    <property type="match status" value="1"/>
</dbReference>
<sequence length="1222" mass="137354">MASTKQPRLLSDVGNAIREHEFNKYLQLLPHRDNQLGAVNVAHSTAASPQFDTLRDALNTHVELVIARLKVQAAFVVLTYGEIQHLLAGCKWPQASDDDDAQTENANWLRAIDADLSIWRSIFQRTISLNESPMPAQDTIFSVTSTGDDDAFHRLSTVARVPTLGFYAGTPITSRHGINVGIVFVVDGLTRKGLAAKESKLLTTTSKKCMQLLEFARERGLRDRWTLMSFQLDRFARPYNNVLTETPDGSAALKVEIQPKLEKIEVRHVSDIAHQFRTASHAVDDLLSLQNDLGKDSESTRLLEAEAARDVRLLQEEQERNARSLEGCSKVKEKPRNSKGETTYRKTFQRAAECLQAGLQVDGAMFCDGIVGFHGSIQPVAEPEQELEHESKKRLFRNSGDSGATSCKFRSWERQGRDKEHNESTSAPQPWVRGEATRVFTSPEYLRGVYVDRPAEILGIHTRERELKPLTTKISESTLGMVEVNEGHLQRLMDRYPEGNVWYFPECTNAIYPVKDDTPTKIDSQEEVRRLSSSFPGMKQLIFRPLNDPVSLKRLAGCFIWSMQTWPILTDSVDFSALQGFLHLVQAEICRIDTYAAMKQKETFVSSISHELRTPLHGILGAVQLFGDTGLDNFQTMLISTIKSCGSTLHETLSSVLSYAKINQFERRQVQSRQGRPLRSKWALTDKEGMAAGPDRDFEGLYMTVNIAMLCEEIVRMLESGLLFSASKDDYRTMVILNIRYEDNWCFYTEPGALRRIAANVIGNALKYTSQGSVTVTLATSQELEDKRSSNMDRASGRMVNLTVTDTGRGMSRDFLEHHLFVPFTQENATTSEGVGLGMSIVKSLVSLLSGEILVKSIAGKGTEIRVSMPMRRNTEDQDEPEQPAAKFAHDISYLRSICLSVIVLGFPSPVHDSMKIYLLEWFQCTVMDIEDDRDPDIIIIEEGNADAKAAIEKEAPRYGHQSVLLSIVMDPARLGKRMKEIEGYPQCERLLRPLGPRYLSRALISCVNKLKYLRKLEIPPKSEEILQEEEAKGKDIRQNNGRSTDKDHIQESPSPNEGVKSLFQQDNIGDVTWDDHLTNRRSELRVLIVDDNTLNMRLLGAFLQKYGCRNIQKAENGAVAVEAVKNHVDCFDIIFMDLTMPIMDGFEATREIRTMEKERSVAAQTIKAPMPAVVVALTGLGSSHDEESAYAAGVDFFITKPVQFASMEYLLRQFEDGSLQR</sequence>
<dbReference type="InterPro" id="IPR005467">
    <property type="entry name" value="His_kinase_dom"/>
</dbReference>
<accession>A0A8K0VT28</accession>
<organism evidence="6 7">
    <name type="scientific">Paraphoma chrysanthemicola</name>
    <dbReference type="NCBI Taxonomy" id="798071"/>
    <lineage>
        <taxon>Eukaryota</taxon>
        <taxon>Fungi</taxon>
        <taxon>Dikarya</taxon>
        <taxon>Ascomycota</taxon>
        <taxon>Pezizomycotina</taxon>
        <taxon>Dothideomycetes</taxon>
        <taxon>Pleosporomycetidae</taxon>
        <taxon>Pleosporales</taxon>
        <taxon>Pleosporineae</taxon>
        <taxon>Phaeosphaeriaceae</taxon>
        <taxon>Paraphoma</taxon>
    </lineage>
</organism>
<dbReference type="SMART" id="SM00387">
    <property type="entry name" value="HATPase_c"/>
    <property type="match status" value="1"/>
</dbReference>
<proteinExistence type="predicted"/>
<dbReference type="Proteomes" id="UP000813461">
    <property type="component" value="Unassembled WGS sequence"/>
</dbReference>
<gene>
    <name evidence="6" type="ORF">FB567DRAFT_612160</name>
</gene>
<dbReference type="InterPro" id="IPR001789">
    <property type="entry name" value="Sig_transdc_resp-reg_receiver"/>
</dbReference>
<dbReference type="PROSITE" id="PS50109">
    <property type="entry name" value="HIS_KIN"/>
    <property type="match status" value="1"/>
</dbReference>
<dbReference type="PANTHER" id="PTHR43719">
    <property type="entry name" value="TWO-COMPONENT HISTIDINE KINASE"/>
    <property type="match status" value="1"/>
</dbReference>
<dbReference type="Gene3D" id="3.30.565.10">
    <property type="entry name" value="Histidine kinase-like ATPase, C-terminal domain"/>
    <property type="match status" value="1"/>
</dbReference>
<dbReference type="CDD" id="cd00082">
    <property type="entry name" value="HisKA"/>
    <property type="match status" value="1"/>
</dbReference>
<protein>
    <recommendedName>
        <fullName evidence="8">Histidine kinase</fullName>
    </recommendedName>
</protein>
<dbReference type="SUPFAM" id="SSF55874">
    <property type="entry name" value="ATPase domain of HSP90 chaperone/DNA topoisomerase II/histidine kinase"/>
    <property type="match status" value="1"/>
</dbReference>
<keyword evidence="1 2" id="KW-0597">Phosphoprotein</keyword>
<dbReference type="EMBL" id="JAGMVJ010000023">
    <property type="protein sequence ID" value="KAH7072589.1"/>
    <property type="molecule type" value="Genomic_DNA"/>
</dbReference>
<dbReference type="GO" id="GO:0000155">
    <property type="term" value="F:phosphorelay sensor kinase activity"/>
    <property type="evidence" value="ECO:0007669"/>
    <property type="project" value="InterPro"/>
</dbReference>
<dbReference type="Pfam" id="PF02518">
    <property type="entry name" value="HATPase_c"/>
    <property type="match status" value="1"/>
</dbReference>
<feature type="compositionally biased region" description="Basic and acidic residues" evidence="3">
    <location>
        <begin position="410"/>
        <end position="423"/>
    </location>
</feature>
<dbReference type="PANTHER" id="PTHR43719:SF72">
    <property type="entry name" value="HISTIDINE KINASE_RESPONSE REGULATOR, PUTATIVE (AFU_ORTHOLOGUE AFUA_8G06140)-RELATED"/>
    <property type="match status" value="1"/>
</dbReference>
<dbReference type="InterPro" id="IPR036097">
    <property type="entry name" value="HisK_dim/P_sf"/>
</dbReference>
<dbReference type="InterPro" id="IPR050956">
    <property type="entry name" value="2C_system_His_kinase"/>
</dbReference>
<dbReference type="CDD" id="cd17546">
    <property type="entry name" value="REC_hyHK_CKI1_RcsC-like"/>
    <property type="match status" value="1"/>
</dbReference>
<dbReference type="Pfam" id="PF00512">
    <property type="entry name" value="HisKA"/>
    <property type="match status" value="1"/>
</dbReference>
<dbReference type="Gene3D" id="1.10.287.130">
    <property type="match status" value="1"/>
</dbReference>
<dbReference type="InterPro" id="IPR003661">
    <property type="entry name" value="HisK_dim/P_dom"/>
</dbReference>
<dbReference type="SUPFAM" id="SSF47384">
    <property type="entry name" value="Homodimeric domain of signal transducing histidine kinase"/>
    <property type="match status" value="1"/>
</dbReference>
<evidence type="ECO:0000256" key="2">
    <source>
        <dbReference type="PROSITE-ProRule" id="PRU00169"/>
    </source>
</evidence>
<feature type="domain" description="Response regulatory" evidence="5">
    <location>
        <begin position="1086"/>
        <end position="1216"/>
    </location>
</feature>
<feature type="region of interest" description="Disordered" evidence="3">
    <location>
        <begin position="397"/>
        <end position="429"/>
    </location>
</feature>
<dbReference type="AlphaFoldDB" id="A0A8K0VT28"/>
<dbReference type="PRINTS" id="PR00344">
    <property type="entry name" value="BCTRLSENSOR"/>
</dbReference>
<evidence type="ECO:0000259" key="4">
    <source>
        <dbReference type="PROSITE" id="PS50109"/>
    </source>
</evidence>
<dbReference type="OrthoDB" id="60033at2759"/>
<dbReference type="Gene3D" id="3.40.50.2300">
    <property type="match status" value="1"/>
</dbReference>
<dbReference type="SUPFAM" id="SSF52172">
    <property type="entry name" value="CheY-like"/>
    <property type="match status" value="1"/>
</dbReference>
<feature type="modified residue" description="4-aspartylphosphate" evidence="2">
    <location>
        <position position="1138"/>
    </location>
</feature>
<dbReference type="SMART" id="SM00448">
    <property type="entry name" value="REC"/>
    <property type="match status" value="1"/>
</dbReference>
<evidence type="ECO:0000259" key="5">
    <source>
        <dbReference type="PROSITE" id="PS50110"/>
    </source>
</evidence>
<dbReference type="PROSITE" id="PS50110">
    <property type="entry name" value="RESPONSE_REGULATORY"/>
    <property type="match status" value="1"/>
</dbReference>
<evidence type="ECO:0000256" key="1">
    <source>
        <dbReference type="ARBA" id="ARBA00022553"/>
    </source>
</evidence>